<feature type="region of interest" description="Disordered" evidence="6">
    <location>
        <begin position="226"/>
        <end position="248"/>
    </location>
</feature>
<name>Q6CPC1_KLULA</name>
<evidence type="ECO:0000259" key="7">
    <source>
        <dbReference type="PROSITE" id="PS50102"/>
    </source>
</evidence>
<evidence type="ECO:0000256" key="6">
    <source>
        <dbReference type="SAM" id="MobiDB-lite"/>
    </source>
</evidence>
<evidence type="ECO:0000313" key="10">
    <source>
        <dbReference type="Proteomes" id="UP000000598"/>
    </source>
</evidence>
<dbReference type="eggNOG" id="KOG4574">
    <property type="taxonomic scope" value="Eukaryota"/>
</dbReference>
<dbReference type="HOGENOM" id="CLU_009728_0_0_1"/>
<evidence type="ECO:0000256" key="2">
    <source>
        <dbReference type="ARBA" id="ARBA00022737"/>
    </source>
</evidence>
<dbReference type="PROSITE" id="PS50302">
    <property type="entry name" value="PUM"/>
    <property type="match status" value="1"/>
</dbReference>
<evidence type="ECO:0000313" key="9">
    <source>
        <dbReference type="EMBL" id="CAG99305.1"/>
    </source>
</evidence>
<dbReference type="CDD" id="cd21616">
    <property type="entry name" value="RRM_ScJSN1_like"/>
    <property type="match status" value="1"/>
</dbReference>
<protein>
    <submittedName>
        <fullName evidence="9">KLLA0E06029p</fullName>
    </submittedName>
</protein>
<dbReference type="PANTHER" id="PTHR47093">
    <property type="entry name" value="PROTEIN JSN1-RELATED"/>
    <property type="match status" value="1"/>
</dbReference>
<dbReference type="InParanoid" id="Q6CPC1"/>
<keyword evidence="10" id="KW-1185">Reference proteome</keyword>
<dbReference type="FunFam" id="1.25.10.10:FF:000167">
    <property type="entry name" value="RNA binding protein Jsn1"/>
    <property type="match status" value="1"/>
</dbReference>
<dbReference type="EMBL" id="CR382125">
    <property type="protein sequence ID" value="CAG99305.1"/>
    <property type="molecule type" value="Genomic_DNA"/>
</dbReference>
<feature type="compositionally biased region" description="Polar residues" evidence="6">
    <location>
        <begin position="295"/>
        <end position="306"/>
    </location>
</feature>
<dbReference type="Proteomes" id="UP000000598">
    <property type="component" value="Chromosome E"/>
</dbReference>
<keyword evidence="3 4" id="KW-0694">RNA-binding</keyword>
<feature type="compositionally biased region" description="Low complexity" evidence="6">
    <location>
        <begin position="962"/>
        <end position="1014"/>
    </location>
</feature>
<dbReference type="InterPro" id="IPR016024">
    <property type="entry name" value="ARM-type_fold"/>
</dbReference>
<feature type="domain" description="PUM-HD" evidence="8">
    <location>
        <begin position="574"/>
        <end position="931"/>
    </location>
</feature>
<dbReference type="Pfam" id="PF00806">
    <property type="entry name" value="PUF"/>
    <property type="match status" value="3"/>
</dbReference>
<dbReference type="SUPFAM" id="SSF48371">
    <property type="entry name" value="ARM repeat"/>
    <property type="match status" value="1"/>
</dbReference>
<dbReference type="OMA" id="TWACQKI"/>
<dbReference type="Pfam" id="PF00076">
    <property type="entry name" value="RRM_1"/>
    <property type="match status" value="1"/>
</dbReference>
<evidence type="ECO:0000256" key="5">
    <source>
        <dbReference type="PROSITE-ProRule" id="PRU00317"/>
    </source>
</evidence>
<dbReference type="InterPro" id="IPR035979">
    <property type="entry name" value="RBD_domain_sf"/>
</dbReference>
<dbReference type="InterPro" id="IPR052645">
    <property type="entry name" value="Pumilio_domain_protein"/>
</dbReference>
<feature type="region of interest" description="Disordered" evidence="6">
    <location>
        <begin position="290"/>
        <end position="311"/>
    </location>
</feature>
<evidence type="ECO:0000259" key="8">
    <source>
        <dbReference type="PROSITE" id="PS50303"/>
    </source>
</evidence>
<feature type="compositionally biased region" description="Polar residues" evidence="6">
    <location>
        <begin position="512"/>
        <end position="537"/>
    </location>
</feature>
<dbReference type="FunFam" id="3.30.70.330:FF:000617">
    <property type="entry name" value="Puf family protein"/>
    <property type="match status" value="1"/>
</dbReference>
<feature type="region of interest" description="Disordered" evidence="6">
    <location>
        <begin position="935"/>
        <end position="1014"/>
    </location>
</feature>
<feature type="domain" description="RRM" evidence="7">
    <location>
        <begin position="376"/>
        <end position="462"/>
    </location>
</feature>
<feature type="repeat" description="Pumilio" evidence="5">
    <location>
        <begin position="634"/>
        <end position="669"/>
    </location>
</feature>
<evidence type="ECO:0000256" key="4">
    <source>
        <dbReference type="PROSITE-ProRule" id="PRU00176"/>
    </source>
</evidence>
<dbReference type="FunCoup" id="Q6CPC1">
    <property type="interactions" value="74"/>
</dbReference>
<proteinExistence type="predicted"/>
<feature type="region of interest" description="Disordered" evidence="6">
    <location>
        <begin position="77"/>
        <end position="119"/>
    </location>
</feature>
<dbReference type="PROSITE" id="PS50102">
    <property type="entry name" value="RRM"/>
    <property type="match status" value="1"/>
</dbReference>
<dbReference type="Gene3D" id="1.25.10.10">
    <property type="entry name" value="Leucine-rich Repeat Variant"/>
    <property type="match status" value="1"/>
</dbReference>
<dbReference type="InterPro" id="IPR011989">
    <property type="entry name" value="ARM-like"/>
</dbReference>
<dbReference type="SMART" id="SM00360">
    <property type="entry name" value="RRM"/>
    <property type="match status" value="1"/>
</dbReference>
<organism evidence="9 10">
    <name type="scientific">Kluyveromyces lactis (strain ATCC 8585 / CBS 2359 / DSM 70799 / NBRC 1267 / NRRL Y-1140 / WM37)</name>
    <name type="common">Yeast</name>
    <name type="synonym">Candida sphaerica</name>
    <dbReference type="NCBI Taxonomy" id="284590"/>
    <lineage>
        <taxon>Eukaryota</taxon>
        <taxon>Fungi</taxon>
        <taxon>Dikarya</taxon>
        <taxon>Ascomycota</taxon>
        <taxon>Saccharomycotina</taxon>
        <taxon>Saccharomycetes</taxon>
        <taxon>Saccharomycetales</taxon>
        <taxon>Saccharomycetaceae</taxon>
        <taxon>Kluyveromyces</taxon>
    </lineage>
</organism>
<dbReference type="GO" id="GO:0000288">
    <property type="term" value="P:nuclear-transcribed mRNA catabolic process, deadenylation-dependent decay"/>
    <property type="evidence" value="ECO:0007669"/>
    <property type="project" value="UniProtKB-ARBA"/>
</dbReference>
<keyword evidence="2" id="KW-0677">Repeat</keyword>
<dbReference type="InterPro" id="IPR033133">
    <property type="entry name" value="PUM-HD"/>
</dbReference>
<dbReference type="PANTHER" id="PTHR47093:SF1">
    <property type="entry name" value="PROTEIN JSN1-RELATED"/>
    <property type="match status" value="1"/>
</dbReference>
<dbReference type="KEGG" id="kla:KLLA0_E06029g"/>
<reference evidence="9 10" key="1">
    <citation type="journal article" date="2004" name="Nature">
        <title>Genome evolution in yeasts.</title>
        <authorList>
            <consortium name="Genolevures"/>
            <person name="Dujon B."/>
            <person name="Sherman D."/>
            <person name="Fischer G."/>
            <person name="Durrens P."/>
            <person name="Casaregola S."/>
            <person name="Lafontaine I."/>
            <person name="de Montigny J."/>
            <person name="Marck C."/>
            <person name="Neuveglise C."/>
            <person name="Talla E."/>
            <person name="Goffard N."/>
            <person name="Frangeul L."/>
            <person name="Aigle M."/>
            <person name="Anthouard V."/>
            <person name="Babour A."/>
            <person name="Barbe V."/>
            <person name="Barnay S."/>
            <person name="Blanchin S."/>
            <person name="Beckerich J.M."/>
            <person name="Beyne E."/>
            <person name="Bleykasten C."/>
            <person name="Boisrame A."/>
            <person name="Boyer J."/>
            <person name="Cattolico L."/>
            <person name="Confanioleri F."/>
            <person name="de Daruvar A."/>
            <person name="Despons L."/>
            <person name="Fabre E."/>
            <person name="Fairhead C."/>
            <person name="Ferry-Dumazet H."/>
            <person name="Groppi A."/>
            <person name="Hantraye F."/>
            <person name="Hennequin C."/>
            <person name="Jauniaux N."/>
            <person name="Joyet P."/>
            <person name="Kachouri R."/>
            <person name="Kerrest A."/>
            <person name="Koszul R."/>
            <person name="Lemaire M."/>
            <person name="Lesur I."/>
            <person name="Ma L."/>
            <person name="Muller H."/>
            <person name="Nicaud J.M."/>
            <person name="Nikolski M."/>
            <person name="Oztas S."/>
            <person name="Ozier-Kalogeropoulos O."/>
            <person name="Pellenz S."/>
            <person name="Potier S."/>
            <person name="Richard G.F."/>
            <person name="Straub M.L."/>
            <person name="Suleau A."/>
            <person name="Swennene D."/>
            <person name="Tekaia F."/>
            <person name="Wesolowski-Louvel M."/>
            <person name="Westhof E."/>
            <person name="Wirth B."/>
            <person name="Zeniou-Meyer M."/>
            <person name="Zivanovic I."/>
            <person name="Bolotin-Fukuhara M."/>
            <person name="Thierry A."/>
            <person name="Bouchier C."/>
            <person name="Caudron B."/>
            <person name="Scarpelli C."/>
            <person name="Gaillardin C."/>
            <person name="Weissenbach J."/>
            <person name="Wincker P."/>
            <person name="Souciet J.L."/>
        </authorList>
    </citation>
    <scope>NUCLEOTIDE SEQUENCE [LARGE SCALE GENOMIC DNA]</scope>
    <source>
        <strain evidence="10">ATCC 8585 / CBS 2359 / DSM 70799 / NBRC 1267 / NRRL Y-1140 / WM37</strain>
    </source>
</reference>
<feature type="compositionally biased region" description="Low complexity" evidence="6">
    <location>
        <begin position="226"/>
        <end position="240"/>
    </location>
</feature>
<dbReference type="SMART" id="SM00025">
    <property type="entry name" value="Pumilio"/>
    <property type="match status" value="6"/>
</dbReference>
<dbReference type="AlphaFoldDB" id="Q6CPC1"/>
<feature type="region of interest" description="Disordered" evidence="6">
    <location>
        <begin position="512"/>
        <end position="547"/>
    </location>
</feature>
<dbReference type="PROSITE" id="PS50303">
    <property type="entry name" value="PUM_HD"/>
    <property type="match status" value="1"/>
</dbReference>
<feature type="compositionally biased region" description="Polar residues" evidence="6">
    <location>
        <begin position="97"/>
        <end position="119"/>
    </location>
</feature>
<accession>Q6CPC1</accession>
<dbReference type="GO" id="GO:0003729">
    <property type="term" value="F:mRNA binding"/>
    <property type="evidence" value="ECO:0007669"/>
    <property type="project" value="UniProtKB-ARBA"/>
</dbReference>
<dbReference type="PaxDb" id="284590-Q6CPC1"/>
<dbReference type="STRING" id="284590.Q6CPC1"/>
<evidence type="ECO:0000256" key="1">
    <source>
        <dbReference type="ARBA" id="ARBA00022553"/>
    </source>
</evidence>
<dbReference type="InterPro" id="IPR000504">
    <property type="entry name" value="RRM_dom"/>
</dbReference>
<evidence type="ECO:0000256" key="3">
    <source>
        <dbReference type="ARBA" id="ARBA00022884"/>
    </source>
</evidence>
<dbReference type="SUPFAM" id="SSF54928">
    <property type="entry name" value="RNA-binding domain, RBD"/>
    <property type="match status" value="1"/>
</dbReference>
<sequence length="1094" mass="119727">MEKRKASGDSMSGLSNIPEVIDPGVTIPIYEDDFTLSGGNNIDQLPIQPQKLGSYRSKAGKFSNTLSNLLPSISAKLHHNKKGSKGSSAVGEGNHSGELSSDDATANTSEQTSKSGSIAQINLSVPGHITPPLDVDYNQAIHLPDSSSLLVPSQPRLSGDSFTFATNSVPLQPTASNTISRTRNNTVSSQITGPSNVNGLVPNVGNVWFPNDMSVNPMSPPGIQTTTNPTNVNNNNNNNNSHLAPGTYSPYEATGNYFDLNTSSNNINNLGVPGATTAGAHQFQSQQIGGVWNSRPRSQSNASSIYTDAPTYDQMDTRSRASTFIIPPSMDPQLKATAASTNPIVQDDMDSRSINWVTTDPSVPSINHISNLLPTNTISISNVFSLQQQQPHLSNTVNLTSTSLATLCLKFGTVISARTLRGVNMAIVEFASVEAAIKAKEALNGKEVSLVGAPSTVSFAKVLPMHQQLPQTQQTQQQNNHQSTAINPQSLLQEQLFSGAVQFQQQGNVSVPSFTGNTHAQSSSQAFVSPTNPSSSNSEKEQCPFPLPPPSFKENITLLNDTINKFGINYDTSQYQHIIANAIEYNGTSDTTDFGPLPEPLSTREFDAPRLRELRKSIDSGQMSDLEIEQLVLAMLDEIPELSSDYLGNTIVQKLFEHASSVIKDIMLRKTSVYLTSMGVHKNGTWACQKMITNADTPRQKMYVANGVYKYCTPLFNDQFGNYVIQCVLKFGFPWNNFIFENIVSNFWNIVQNRYGARAVRACLEAHDIITQEQLLLLSAMIVFFVKYLATNSNGALLVTWFLDTCTLPKRHSILAEALLPNIFELGCHKLASLTILKILNYRGDEVAKRAILDTIFGPMDNEISSKPPQLLYQLLSDTNYGPSFVYKVLSIPMLEGDVRHHVIEQVRYILTTESNITQHRRLLEEVGLNAINNQPSTAQTKPRMSISHVFGNDHPQHMRTVSVNSVRSASSRPRASSNAQSQQQPIQSSQVQAQLPQQSQSQPQHQPQQASISGISGQASYYTYPGMFPASQPYQYSTSTSGLNDDLVSNFDMLTFNNGTQISLPQLTMNGQPLPHSQNRHHNGQFGDGMFNH</sequence>
<keyword evidence="1" id="KW-0597">Phosphoprotein</keyword>
<dbReference type="InterPro" id="IPR001313">
    <property type="entry name" value="Pumilio_RNA-bd_rpt"/>
</dbReference>
<dbReference type="InterPro" id="IPR012677">
    <property type="entry name" value="Nucleotide-bd_a/b_plait_sf"/>
</dbReference>
<gene>
    <name evidence="9" type="ORF">KLLA0_E06029g</name>
</gene>
<dbReference type="Gene3D" id="3.30.70.330">
    <property type="match status" value="1"/>
</dbReference>